<keyword evidence="8 14" id="KW-0543">Viral nucleoprotein</keyword>
<evidence type="ECO:0000313" key="15">
    <source>
        <dbReference type="Proteomes" id="UP000146944"/>
    </source>
</evidence>
<keyword evidence="5" id="KW-0167">Capsid protein</keyword>
<proteinExistence type="predicted"/>
<dbReference type="InterPro" id="IPR023331">
    <property type="entry name" value="Rhabdovirus_ncapsid_C"/>
</dbReference>
<evidence type="ECO:0000256" key="5">
    <source>
        <dbReference type="ARBA" id="ARBA00022561"/>
    </source>
</evidence>
<evidence type="ECO:0000256" key="12">
    <source>
        <dbReference type="SAM" id="MobiDB-lite"/>
    </source>
</evidence>
<dbReference type="GO" id="GO:0003723">
    <property type="term" value="F:RNA binding"/>
    <property type="evidence" value="ECO:0007669"/>
    <property type="project" value="UniProtKB-KW"/>
</dbReference>
<feature type="region of interest" description="Disordered" evidence="12">
    <location>
        <begin position="353"/>
        <end position="374"/>
    </location>
</feature>
<feature type="domain" description="Rhabdovirus nucleocapsid" evidence="13">
    <location>
        <begin position="8"/>
        <end position="409"/>
    </location>
</feature>
<evidence type="ECO:0000256" key="11">
    <source>
        <dbReference type="ARBA" id="ARBA00033344"/>
    </source>
</evidence>
<organism evidence="14 15">
    <name type="scientific">Coastal Plains virus</name>
    <dbReference type="NCBI Taxonomy" id="764599"/>
    <lineage>
        <taxon>Viruses</taxon>
        <taxon>Riboviria</taxon>
        <taxon>Orthornavirae</taxon>
        <taxon>Negarnaviricota</taxon>
        <taxon>Haploviricotina</taxon>
        <taxon>Monjiviricetes</taxon>
        <taxon>Mononegavirales</taxon>
        <taxon>Rhabdoviridae</taxon>
        <taxon>Alpharhabdovirinae</taxon>
        <taxon>Tibrovirus</taxon>
        <taxon>Tibrovirus coastal</taxon>
    </lineage>
</organism>
<evidence type="ECO:0000256" key="9">
    <source>
        <dbReference type="ARBA" id="ARBA00023200"/>
    </source>
</evidence>
<dbReference type="Pfam" id="PF00945">
    <property type="entry name" value="Rhabdo_ncap"/>
    <property type="match status" value="1"/>
</dbReference>
<dbReference type="Gene3D" id="1.10.3610.10">
    <property type="entry name" value="Nucleoprotein"/>
    <property type="match status" value="1"/>
</dbReference>
<sequence>MYCLLNDKPIELSVPSENAEAQYCSDFFEKNNKKKPTLRIPKLPINLNDLRSLIKGGLKANDLKIQHVLCYLATMYQQIKGELRDDWESFGIHIGSKEDTISIVDLCEIEMYDDKLIDGVKSNDASASDDQWMTFACLAIYRLARTQNVQHRATVLTRINNQLIALNPNAIKLTDNSALYSSWLSNLNYTKLVAIADMFFVKFKDHELSVYRFGTIPSRWKDCGALTSLSHLRTLTGLSLDEIVSWVFVPSIGRELVKMMRPGQELDKQDSYVPYLMDLGLSQKSPYSSATNGGLYTWVHLIGSIMHSQRSLNARMINENELPNIRISAMLTAYVKFNKGSLTRVFVKQEEKDLYRDSSPEDEGSDYLDFTQKPEGDSPDDWFSWLEMNKFSLDDHIKEAIAKECRKIQNTRSGTIGAYVQNTMS</sequence>
<dbReference type="SUPFAM" id="SSF140809">
    <property type="entry name" value="Rhabdovirus nucleoprotein-like"/>
    <property type="match status" value="1"/>
</dbReference>
<dbReference type="EMBL" id="GQ294473">
    <property type="protein sequence ID" value="ADG86356.1"/>
    <property type="molecule type" value="Viral_cRNA"/>
</dbReference>
<keyword evidence="7" id="KW-0694">RNA-binding</keyword>
<gene>
    <name evidence="14" type="primary">N</name>
</gene>
<evidence type="ECO:0000256" key="1">
    <source>
        <dbReference type="ARBA" id="ARBA00004192"/>
    </source>
</evidence>
<protein>
    <recommendedName>
        <fullName evidence="3">Nucleoprotein</fullName>
    </recommendedName>
    <alternativeName>
        <fullName evidence="11">Nucleocapsid protein</fullName>
    </alternativeName>
</protein>
<evidence type="ECO:0000259" key="13">
    <source>
        <dbReference type="Pfam" id="PF00945"/>
    </source>
</evidence>
<keyword evidence="4" id="KW-1139">Helical capsid protein</keyword>
<name>D8V079_9RHAB</name>
<keyword evidence="10" id="KW-0687">Ribonucleoprotein</keyword>
<dbReference type="Gene3D" id="1.10.3570.10">
    <property type="entry name" value="Rhabdovirus nucleocapsid protein like domain"/>
    <property type="match status" value="1"/>
</dbReference>
<dbReference type="InterPro" id="IPR035961">
    <property type="entry name" value="Rhabdovirus_nucleoprotein-like"/>
</dbReference>
<dbReference type="OrthoDB" id="22890at10239"/>
<dbReference type="RefSeq" id="YP_009094404.1">
    <property type="nucleotide sequence ID" value="NC_025397.1"/>
</dbReference>
<keyword evidence="15" id="KW-1185">Reference proteome</keyword>
<dbReference type="InterPro" id="IPR000448">
    <property type="entry name" value="Rhabdo_ncapsid"/>
</dbReference>
<evidence type="ECO:0000256" key="2">
    <source>
        <dbReference type="ARBA" id="ARBA00004328"/>
    </source>
</evidence>
<evidence type="ECO:0000256" key="7">
    <source>
        <dbReference type="ARBA" id="ARBA00022884"/>
    </source>
</evidence>
<accession>D8V079</accession>
<dbReference type="KEGG" id="vg:21011861"/>
<dbReference type="GO" id="GO:0030430">
    <property type="term" value="C:host cell cytoplasm"/>
    <property type="evidence" value="ECO:0007669"/>
    <property type="project" value="UniProtKB-SubCell"/>
</dbReference>
<keyword evidence="9" id="KW-1035">Host cytoplasm</keyword>
<dbReference type="Proteomes" id="UP000146944">
    <property type="component" value="Segment"/>
</dbReference>
<dbReference type="GO" id="GO:0019013">
    <property type="term" value="C:viral nucleocapsid"/>
    <property type="evidence" value="ECO:0007669"/>
    <property type="project" value="UniProtKB-KW"/>
</dbReference>
<reference evidence="14 15" key="1">
    <citation type="journal article" date="2011" name="J. Gen. Virol.">
        <title>Tibrogargan and Coastal Plains rhabdoviruses: genomic characterization, evolution of novel genes and seroprevalence in Australian livestock.</title>
        <authorList>
            <person name="Gubala A."/>
            <person name="Davis S."/>
            <person name="Weir R."/>
            <person name="Melville L."/>
            <person name="Cowled C."/>
            <person name="Boyle D."/>
        </authorList>
    </citation>
    <scope>NUCLEOTIDE SEQUENCE [LARGE SCALE GENOMIC DNA]</scope>
    <source>
        <strain evidence="14">DPP53</strain>
    </source>
</reference>
<dbReference type="GO" id="GO:0019029">
    <property type="term" value="C:helical viral capsid"/>
    <property type="evidence" value="ECO:0007669"/>
    <property type="project" value="UniProtKB-KW"/>
</dbReference>
<evidence type="ECO:0000256" key="10">
    <source>
        <dbReference type="ARBA" id="ARBA00023274"/>
    </source>
</evidence>
<dbReference type="GO" id="GO:1990904">
    <property type="term" value="C:ribonucleoprotein complex"/>
    <property type="evidence" value="ECO:0007669"/>
    <property type="project" value="UniProtKB-KW"/>
</dbReference>
<dbReference type="GeneID" id="21011861"/>
<evidence type="ECO:0000256" key="3">
    <source>
        <dbReference type="ARBA" id="ARBA00014389"/>
    </source>
</evidence>
<comment type="subcellular location">
    <subcellularLocation>
        <location evidence="1">Host cytoplasm</location>
    </subcellularLocation>
    <subcellularLocation>
        <location evidence="2">Virion</location>
    </subcellularLocation>
</comment>
<dbReference type="InterPro" id="IPR023330">
    <property type="entry name" value="Rhabdovirus_ncapsid_N"/>
</dbReference>
<evidence type="ECO:0000256" key="6">
    <source>
        <dbReference type="ARBA" id="ARBA00022844"/>
    </source>
</evidence>
<keyword evidence="6" id="KW-0946">Virion</keyword>
<evidence type="ECO:0000313" key="14">
    <source>
        <dbReference type="EMBL" id="ADG86356.1"/>
    </source>
</evidence>
<evidence type="ECO:0000256" key="8">
    <source>
        <dbReference type="ARBA" id="ARBA00023086"/>
    </source>
</evidence>
<evidence type="ECO:0000256" key="4">
    <source>
        <dbReference type="ARBA" id="ARBA00022497"/>
    </source>
</evidence>